<dbReference type="SUPFAM" id="SSF51445">
    <property type="entry name" value="(Trans)glycosidases"/>
    <property type="match status" value="1"/>
</dbReference>
<dbReference type="AlphaFoldDB" id="A0A367LQW8"/>
<dbReference type="OrthoDB" id="421038at2759"/>
<protein>
    <recommendedName>
        <fullName evidence="9">1,3-beta-glucanosyltransferase</fullName>
        <ecNumber evidence="9">2.4.1.-</ecNumber>
    </recommendedName>
</protein>
<feature type="region of interest" description="Disordered" evidence="10">
    <location>
        <begin position="857"/>
        <end position="882"/>
    </location>
</feature>
<dbReference type="CDD" id="cd03390">
    <property type="entry name" value="PAP2_containing_1_like"/>
    <property type="match status" value="1"/>
</dbReference>
<dbReference type="Proteomes" id="UP000253664">
    <property type="component" value="Unassembled WGS sequence"/>
</dbReference>
<dbReference type="Pfam" id="PF07983">
    <property type="entry name" value="X8"/>
    <property type="match status" value="1"/>
</dbReference>
<feature type="transmembrane region" description="Helical" evidence="11">
    <location>
        <begin position="733"/>
        <end position="751"/>
    </location>
</feature>
<dbReference type="Gene3D" id="1.20.58.1040">
    <property type="match status" value="1"/>
</dbReference>
<comment type="caution">
    <text evidence="15">The sequence shown here is derived from an EMBL/GenBank/DDBJ whole genome shotgun (WGS) entry which is preliminary data.</text>
</comment>
<feature type="region of interest" description="Disordered" evidence="10">
    <location>
        <begin position="325"/>
        <end position="359"/>
    </location>
</feature>
<comment type="function">
    <text evidence="9">Splits internally a 1,3-beta-glucan molecule and transfers the newly generated reducing end (the donor) to the non-reducing end of another 1,3-beta-glucan molecule (the acceptor) forming a 1,3-beta linkage, resulting in the elongation of 1,3-beta-glucan chains in the cell wall.</text>
</comment>
<keyword evidence="9" id="KW-0808">Transferase</keyword>
<keyword evidence="11" id="KW-0812">Transmembrane</keyword>
<keyword evidence="8 9" id="KW-0449">Lipoprotein</keyword>
<feature type="transmembrane region" description="Helical" evidence="11">
    <location>
        <begin position="763"/>
        <end position="785"/>
    </location>
</feature>
<dbReference type="Pfam" id="PF03198">
    <property type="entry name" value="Glyco_hydro_72"/>
    <property type="match status" value="1"/>
</dbReference>
<keyword evidence="6" id="KW-1015">Disulfide bond</keyword>
<keyword evidence="7" id="KW-0325">Glycoprotein</keyword>
<dbReference type="InterPro" id="IPR004886">
    <property type="entry name" value="Glucanosyltransferase"/>
</dbReference>
<evidence type="ECO:0000256" key="5">
    <source>
        <dbReference type="ARBA" id="ARBA00023136"/>
    </source>
</evidence>
<dbReference type="InterPro" id="IPR000326">
    <property type="entry name" value="PAP2/HPO"/>
</dbReference>
<proteinExistence type="inferred from homology"/>
<dbReference type="InterPro" id="IPR036938">
    <property type="entry name" value="PAP2/HPO_sf"/>
</dbReference>
<dbReference type="InterPro" id="IPR012946">
    <property type="entry name" value="X8"/>
</dbReference>
<dbReference type="GO" id="GO:0042124">
    <property type="term" value="F:1,3-beta-glucanosyltransferase activity"/>
    <property type="evidence" value="ECO:0007669"/>
    <property type="project" value="TreeGrafter"/>
</dbReference>
<feature type="signal peptide" evidence="12">
    <location>
        <begin position="1"/>
        <end position="15"/>
    </location>
</feature>
<evidence type="ECO:0000256" key="10">
    <source>
        <dbReference type="SAM" id="MobiDB-lite"/>
    </source>
</evidence>
<dbReference type="InterPro" id="IPR017853">
    <property type="entry name" value="GH"/>
</dbReference>
<evidence type="ECO:0000313" key="15">
    <source>
        <dbReference type="EMBL" id="RCI16854.1"/>
    </source>
</evidence>
<evidence type="ECO:0000256" key="12">
    <source>
        <dbReference type="SAM" id="SignalP"/>
    </source>
</evidence>
<dbReference type="PANTHER" id="PTHR31468">
    <property type="entry name" value="1,3-BETA-GLUCANOSYLTRANSFERASE GAS1"/>
    <property type="match status" value="1"/>
</dbReference>
<evidence type="ECO:0000313" key="16">
    <source>
        <dbReference type="Proteomes" id="UP000253664"/>
    </source>
</evidence>
<keyword evidence="3 9" id="KW-0336">GPI-anchor</keyword>
<feature type="domain" description="X8" evidence="14">
    <location>
        <begin position="376"/>
        <end position="465"/>
    </location>
</feature>
<feature type="chain" id="PRO_5017058697" description="1,3-beta-glucanosyltransferase" evidence="12">
    <location>
        <begin position="16"/>
        <end position="882"/>
    </location>
</feature>
<gene>
    <name evidence="15" type="ORF">L249_1887</name>
</gene>
<keyword evidence="5 9" id="KW-0472">Membrane</keyword>
<organism evidence="15 16">
    <name type="scientific">Ophiocordyceps polyrhachis-furcata BCC 54312</name>
    <dbReference type="NCBI Taxonomy" id="1330021"/>
    <lineage>
        <taxon>Eukaryota</taxon>
        <taxon>Fungi</taxon>
        <taxon>Dikarya</taxon>
        <taxon>Ascomycota</taxon>
        <taxon>Pezizomycotina</taxon>
        <taxon>Sordariomycetes</taxon>
        <taxon>Hypocreomycetidae</taxon>
        <taxon>Hypocreales</taxon>
        <taxon>Ophiocordycipitaceae</taxon>
        <taxon>Ophiocordyceps</taxon>
    </lineage>
</organism>
<comment type="subcellular location">
    <subcellularLocation>
        <location evidence="1 9">Cell membrane</location>
        <topology evidence="1 9">Lipid-anchor</topology>
        <topology evidence="1 9">GPI-anchor</topology>
    </subcellularLocation>
</comment>
<name>A0A367LQW8_9HYPO</name>
<dbReference type="GO" id="GO:0005886">
    <property type="term" value="C:plasma membrane"/>
    <property type="evidence" value="ECO:0007669"/>
    <property type="project" value="UniProtKB-SubCell"/>
</dbReference>
<evidence type="ECO:0000256" key="4">
    <source>
        <dbReference type="ARBA" id="ARBA00022729"/>
    </source>
</evidence>
<dbReference type="Gene3D" id="1.20.144.10">
    <property type="entry name" value="Phosphatidic acid phosphatase type 2/haloperoxidase"/>
    <property type="match status" value="1"/>
</dbReference>
<evidence type="ECO:0000256" key="1">
    <source>
        <dbReference type="ARBA" id="ARBA00004609"/>
    </source>
</evidence>
<evidence type="ECO:0000256" key="9">
    <source>
        <dbReference type="RuleBase" id="RU361209"/>
    </source>
</evidence>
<dbReference type="Gene3D" id="3.20.20.80">
    <property type="entry name" value="Glycosidases"/>
    <property type="match status" value="1"/>
</dbReference>
<dbReference type="SMART" id="SM00768">
    <property type="entry name" value="X8"/>
    <property type="match status" value="1"/>
</dbReference>
<evidence type="ECO:0000256" key="6">
    <source>
        <dbReference type="ARBA" id="ARBA00023157"/>
    </source>
</evidence>
<dbReference type="SMART" id="SM00014">
    <property type="entry name" value="acidPPc"/>
    <property type="match status" value="1"/>
</dbReference>
<dbReference type="FunFam" id="3.20.20.80:FF:000038">
    <property type="entry name" value="1,3-beta-glucanosyltransferase"/>
    <property type="match status" value="1"/>
</dbReference>
<dbReference type="GO" id="GO:0098552">
    <property type="term" value="C:side of membrane"/>
    <property type="evidence" value="ECO:0007669"/>
    <property type="project" value="UniProtKB-KW"/>
</dbReference>
<keyword evidence="16" id="KW-1185">Reference proteome</keyword>
<dbReference type="STRING" id="1330021.A0A367LQW8"/>
<evidence type="ECO:0000256" key="7">
    <source>
        <dbReference type="ARBA" id="ARBA00023180"/>
    </source>
</evidence>
<feature type="transmembrane region" description="Helical" evidence="11">
    <location>
        <begin position="791"/>
        <end position="811"/>
    </location>
</feature>
<comment type="similarity">
    <text evidence="2 9">Belongs to the glycosyl hydrolase 72 family.</text>
</comment>
<sequence length="882" mass="95542">MLSLSLLALAGSVLADLPSIEMKGAKLFYPNGTQFFMKGVAYQQDIAAAGQSSAKTHYSDPLSDEDRCKRDVKLLKELGTNVIRTYAINPDMDHSGCMRLLQDAGIYVVSDLSEPKMSINRDNPQWDTVIFSRYQKVIDELSRYSNVIGFFAGNEVSNNKTNTQASAYVKAAVRDTKAYIKNKKNSRWMGVGYAANDDRDIRKEIADYFNCGKAEESIDFWGYNIYSWCGQSSMQKSGYDQQIKFFESYSVPVFFAEYGCNIPGGADGRIFQETAALYSNEMTKVFTGGIVFMYFQEENDYGLVKITDGKAVKGKSFETLQKQLTKADPKGVSRDSYSPNNKPQKCPDPKSANWKANSALPPTPDQSLCDCMVKSRSCVQKKGLTPDDYSSMFGFICGAAPEVCTGIRGNASTGVYGAYSMCSDSAKLDFVLDAYYAKQNKDSSACDFDQKAGLQSGSADSSCDAKLARASDINKHAATATAPIGGGATSTDDSSAAPGMPMPRLLAAGDYTMGLYVAAAGKDMAAVFIRIVSPTPAMAPTGNGPESERRPGSVVRAVLGFVKEWVHLNGIDCGCLAAVGVATFAIYHARVPVTRTFPVTFSGSGDVVYPEWAYPYRGWIIPSWASGVVAIGGPILIYGVAQIRIRSAWDASCAIMGSIWAVLLATFFQVVLKQLIGGFRPYFLDVCMPDVDGFADRTGLNGVGFQSVMYTVDVCTQTDGALLKTAITSFPSGHTSATCAGFGFLFLWLNAKLKVWADHQPAFWKLFLTMFPVLLCAVISCSLTIDAAHNWYDIVGGAVIGLAMALAAYRASYAAVWNWRFNHVPLHAKGAFSYSAADPDVAALTLTRTAGWGDEGNWLPRHADDTATGGDATLRTGRNDRS</sequence>
<dbReference type="EMBL" id="LKCN02000001">
    <property type="protein sequence ID" value="RCI16854.1"/>
    <property type="molecule type" value="Genomic_DNA"/>
</dbReference>
<dbReference type="GO" id="GO:0071970">
    <property type="term" value="P:fungal-type cell wall (1-&gt;3)-beta-D-glucan biosynthetic process"/>
    <property type="evidence" value="ECO:0007669"/>
    <property type="project" value="TreeGrafter"/>
</dbReference>
<dbReference type="GO" id="GO:0031505">
    <property type="term" value="P:fungal-type cell wall organization"/>
    <property type="evidence" value="ECO:0007669"/>
    <property type="project" value="TreeGrafter"/>
</dbReference>
<evidence type="ECO:0000259" key="14">
    <source>
        <dbReference type="SMART" id="SM00768"/>
    </source>
</evidence>
<evidence type="ECO:0000256" key="3">
    <source>
        <dbReference type="ARBA" id="ARBA00022622"/>
    </source>
</evidence>
<keyword evidence="11" id="KW-1133">Transmembrane helix</keyword>
<feature type="transmembrane region" description="Helical" evidence="11">
    <location>
        <begin position="653"/>
        <end position="672"/>
    </location>
</feature>
<dbReference type="PANTHER" id="PTHR31468:SF2">
    <property type="entry name" value="1,3-BETA-GLUCANOSYLTRANSFERASE GAS1"/>
    <property type="match status" value="1"/>
</dbReference>
<dbReference type="Pfam" id="PF01569">
    <property type="entry name" value="PAP2"/>
    <property type="match status" value="1"/>
</dbReference>
<feature type="transmembrane region" description="Helical" evidence="11">
    <location>
        <begin position="619"/>
        <end position="641"/>
    </location>
</feature>
<evidence type="ECO:0000256" key="11">
    <source>
        <dbReference type="SAM" id="Phobius"/>
    </source>
</evidence>
<accession>A0A367LQW8</accession>
<feature type="domain" description="Phosphatidic acid phosphatase type 2/haloperoxidase" evidence="13">
    <location>
        <begin position="655"/>
        <end position="809"/>
    </location>
</feature>
<reference evidence="15 16" key="1">
    <citation type="journal article" date="2015" name="BMC Genomics">
        <title>Insights from the genome of Ophiocordyceps polyrhachis-furcata to pathogenicity and host specificity in insect fungi.</title>
        <authorList>
            <person name="Wichadakul D."/>
            <person name="Kobmoo N."/>
            <person name="Ingsriswang S."/>
            <person name="Tangphatsornruang S."/>
            <person name="Chantasingh D."/>
            <person name="Luangsa-ard J.J."/>
            <person name="Eurwilaichitr L."/>
        </authorList>
    </citation>
    <scope>NUCLEOTIDE SEQUENCE [LARGE SCALE GENOMIC DNA]</scope>
    <source>
        <strain evidence="15 16">BCC 54312</strain>
    </source>
</reference>
<dbReference type="EC" id="2.4.1.-" evidence="9"/>
<dbReference type="SUPFAM" id="SSF48317">
    <property type="entry name" value="Acid phosphatase/Vanadium-dependent haloperoxidase"/>
    <property type="match status" value="1"/>
</dbReference>
<evidence type="ECO:0000259" key="13">
    <source>
        <dbReference type="SMART" id="SM00014"/>
    </source>
</evidence>
<keyword evidence="4 12" id="KW-0732">Signal</keyword>
<evidence type="ECO:0000256" key="8">
    <source>
        <dbReference type="ARBA" id="ARBA00023288"/>
    </source>
</evidence>
<evidence type="ECO:0000256" key="2">
    <source>
        <dbReference type="ARBA" id="ARBA00007528"/>
    </source>
</evidence>